<evidence type="ECO:0008006" key="4">
    <source>
        <dbReference type="Google" id="ProtNLM"/>
    </source>
</evidence>
<dbReference type="AlphaFoldDB" id="A0ABD3NV79"/>
<feature type="chain" id="PRO_5044765028" description="Secreted protein" evidence="1">
    <location>
        <begin position="27"/>
        <end position="122"/>
    </location>
</feature>
<evidence type="ECO:0000313" key="2">
    <source>
        <dbReference type="EMBL" id="KAL3779306.1"/>
    </source>
</evidence>
<evidence type="ECO:0000313" key="3">
    <source>
        <dbReference type="Proteomes" id="UP001530315"/>
    </source>
</evidence>
<name>A0ABD3NV79_9STRA</name>
<dbReference type="EMBL" id="JALLAZ020001171">
    <property type="protein sequence ID" value="KAL3779306.1"/>
    <property type="molecule type" value="Genomic_DNA"/>
</dbReference>
<organism evidence="2 3">
    <name type="scientific">Stephanodiscus triporus</name>
    <dbReference type="NCBI Taxonomy" id="2934178"/>
    <lineage>
        <taxon>Eukaryota</taxon>
        <taxon>Sar</taxon>
        <taxon>Stramenopiles</taxon>
        <taxon>Ochrophyta</taxon>
        <taxon>Bacillariophyta</taxon>
        <taxon>Coscinodiscophyceae</taxon>
        <taxon>Thalassiosirophycidae</taxon>
        <taxon>Stephanodiscales</taxon>
        <taxon>Stephanodiscaceae</taxon>
        <taxon>Stephanodiscus</taxon>
    </lineage>
</organism>
<keyword evidence="1" id="KW-0732">Signal</keyword>
<proteinExistence type="predicted"/>
<feature type="signal peptide" evidence="1">
    <location>
        <begin position="1"/>
        <end position="26"/>
    </location>
</feature>
<sequence>MKASSILFLVVGAAVAPHSTLRAALADCLYQGDIMLWEGQVISHVSLECVDDGSYRALDLTCGPNGDMIEVEAVHECLSSDTYGAIHCVQCGQRGERGSAMCLATPDGPCPDGGPVLSENDS</sequence>
<comment type="caution">
    <text evidence="2">The sequence shown here is derived from an EMBL/GenBank/DDBJ whole genome shotgun (WGS) entry which is preliminary data.</text>
</comment>
<evidence type="ECO:0000256" key="1">
    <source>
        <dbReference type="SAM" id="SignalP"/>
    </source>
</evidence>
<accession>A0ABD3NV79</accession>
<protein>
    <recommendedName>
        <fullName evidence="4">Secreted protein</fullName>
    </recommendedName>
</protein>
<gene>
    <name evidence="2" type="ORF">ACHAW5_006472</name>
</gene>
<dbReference type="Proteomes" id="UP001530315">
    <property type="component" value="Unassembled WGS sequence"/>
</dbReference>
<reference evidence="2 3" key="1">
    <citation type="submission" date="2024-10" db="EMBL/GenBank/DDBJ databases">
        <title>Updated reference genomes for cyclostephanoid diatoms.</title>
        <authorList>
            <person name="Roberts W.R."/>
            <person name="Alverson A.J."/>
        </authorList>
    </citation>
    <scope>NUCLEOTIDE SEQUENCE [LARGE SCALE GENOMIC DNA]</scope>
    <source>
        <strain evidence="2 3">AJA276-08</strain>
    </source>
</reference>
<keyword evidence="3" id="KW-1185">Reference proteome</keyword>